<accession>A0ABD1PVS6</accession>
<dbReference type="EMBL" id="JBFOLJ010000017">
    <property type="protein sequence ID" value="KAL2468019.1"/>
    <property type="molecule type" value="Genomic_DNA"/>
</dbReference>
<evidence type="ECO:0000256" key="2">
    <source>
        <dbReference type="ARBA" id="ARBA00022448"/>
    </source>
</evidence>
<feature type="transmembrane region" description="Helical" evidence="8">
    <location>
        <begin position="98"/>
        <end position="120"/>
    </location>
</feature>
<name>A0ABD1PVS6_9LAMI</name>
<dbReference type="PANTHER" id="PTHR23505">
    <property type="entry name" value="SPINSTER"/>
    <property type="match status" value="1"/>
</dbReference>
<comment type="similarity">
    <text evidence="6">Belongs to the major facilitator superfamily. Spinster (TC 2.A.1.49) family.</text>
</comment>
<evidence type="ECO:0000256" key="5">
    <source>
        <dbReference type="ARBA" id="ARBA00023136"/>
    </source>
</evidence>
<keyword evidence="11" id="KW-1185">Reference proteome</keyword>
<evidence type="ECO:0000256" key="6">
    <source>
        <dbReference type="ARBA" id="ARBA00024338"/>
    </source>
</evidence>
<dbReference type="GO" id="GO:0016020">
    <property type="term" value="C:membrane"/>
    <property type="evidence" value="ECO:0007669"/>
    <property type="project" value="UniProtKB-SubCell"/>
</dbReference>
<dbReference type="SUPFAM" id="SSF103473">
    <property type="entry name" value="MFS general substrate transporter"/>
    <property type="match status" value="1"/>
</dbReference>
<comment type="similarity">
    <text evidence="7">Belongs to the major facilitator superfamily. Phosphate:H(+) symporter (TC 2.A.1.9) family.</text>
</comment>
<evidence type="ECO:0000259" key="9">
    <source>
        <dbReference type="PROSITE" id="PS50850"/>
    </source>
</evidence>
<protein>
    <submittedName>
        <fullName evidence="10">Major facilitator superfamily protein</fullName>
    </submittedName>
</protein>
<keyword evidence="3 8" id="KW-0812">Transmembrane</keyword>
<evidence type="ECO:0000256" key="8">
    <source>
        <dbReference type="SAM" id="Phobius"/>
    </source>
</evidence>
<dbReference type="CDD" id="cd17328">
    <property type="entry name" value="MFS_spinster_like"/>
    <property type="match status" value="1"/>
</dbReference>
<dbReference type="Pfam" id="PF07690">
    <property type="entry name" value="MFS_1"/>
    <property type="match status" value="1"/>
</dbReference>
<feature type="transmembrane region" description="Helical" evidence="8">
    <location>
        <begin position="439"/>
        <end position="462"/>
    </location>
</feature>
<keyword evidence="2" id="KW-0813">Transport</keyword>
<dbReference type="PROSITE" id="PS50850">
    <property type="entry name" value="MFS"/>
    <property type="match status" value="1"/>
</dbReference>
<feature type="transmembrane region" description="Helical" evidence="8">
    <location>
        <begin position="192"/>
        <end position="211"/>
    </location>
</feature>
<feature type="transmembrane region" description="Helical" evidence="8">
    <location>
        <begin position="126"/>
        <end position="145"/>
    </location>
</feature>
<feature type="transmembrane region" description="Helical" evidence="8">
    <location>
        <begin position="351"/>
        <end position="375"/>
    </location>
</feature>
<dbReference type="InterPro" id="IPR044770">
    <property type="entry name" value="MFS_spinster-like"/>
</dbReference>
<feature type="transmembrane region" description="Helical" evidence="8">
    <location>
        <begin position="320"/>
        <end position="339"/>
    </location>
</feature>
<dbReference type="Proteomes" id="UP001604277">
    <property type="component" value="Unassembled WGS sequence"/>
</dbReference>
<evidence type="ECO:0000313" key="11">
    <source>
        <dbReference type="Proteomes" id="UP001604277"/>
    </source>
</evidence>
<dbReference type="Gene3D" id="1.20.1250.20">
    <property type="entry name" value="MFS general substrate transporter like domains"/>
    <property type="match status" value="2"/>
</dbReference>
<keyword evidence="5 8" id="KW-0472">Membrane</keyword>
<comment type="caution">
    <text evidence="10">The sequence shown here is derived from an EMBL/GenBank/DDBJ whole genome shotgun (WGS) entry which is preliminary data.</text>
</comment>
<evidence type="ECO:0000256" key="1">
    <source>
        <dbReference type="ARBA" id="ARBA00004141"/>
    </source>
</evidence>
<feature type="transmembrane region" description="Helical" evidence="8">
    <location>
        <begin position="166"/>
        <end position="186"/>
    </location>
</feature>
<dbReference type="InterPro" id="IPR011701">
    <property type="entry name" value="MFS"/>
</dbReference>
<gene>
    <name evidence="10" type="ORF">Fot_51544</name>
</gene>
<dbReference type="InterPro" id="IPR036259">
    <property type="entry name" value="MFS_trans_sf"/>
</dbReference>
<feature type="transmembrane region" description="Helical" evidence="8">
    <location>
        <begin position="396"/>
        <end position="414"/>
    </location>
</feature>
<proteinExistence type="inferred from homology"/>
<dbReference type="AlphaFoldDB" id="A0ABD1PVS6"/>
<evidence type="ECO:0000313" key="10">
    <source>
        <dbReference type="EMBL" id="KAL2468019.1"/>
    </source>
</evidence>
<reference evidence="11" key="1">
    <citation type="submission" date="2024-07" db="EMBL/GenBank/DDBJ databases">
        <title>Two chromosome-level genome assemblies of Korean endemic species Abeliophyllum distichum and Forsythia ovata (Oleaceae).</title>
        <authorList>
            <person name="Jang H."/>
        </authorList>
    </citation>
    <scope>NUCLEOTIDE SEQUENCE [LARGE SCALE GENOMIC DNA]</scope>
</reference>
<sequence>MKGRAVESMSPVGGEVTLATEKKGEMKPETLTLVLVNLAGIMERADESLLPGVYKEVGEAIHTSLAGLGSLTLFRSIVQSICYPLATYLAVRYNRAHVIAYGAFLWAAATFLVAFSSTFFQVAVSRALNGIGLAIVTPAIQSLVADSTDDSSRGMAFGWLQLTSNLGSIVGGLFSLLIAPITFMGISGWRISFHLVGIISVVVGILVRVFANDPHFPKGGVRTSNEVPRRSFLEEVKVLVHEAKSVIKIRSFQIIVAQGVTGSFPWSALSFSPMWLELTGFSHTKTAILIGVFVVANSLGGLFGGRMGDFLSKRLPNSGRIILSQISSASAIPLAAILFRSLPTDPSTMFLHGFVLLIAGFFISWNAAATNNPIFAEIVPEKSRTSVYALDRSFESVLSSFAPPLVGLLAQYVYGYKPVPEGTKDIATDRGNATSLAKALFIAVAIPMALCCIIYSFLYLAYPRDRERAQMKALIESEMQLVELDSSSARRGHFQVRSSETKNLDDRIVVDMHYDNDGLDFDDDDDDDNDNDEKTLVSRRIKLSGMGEME</sequence>
<evidence type="ECO:0000256" key="3">
    <source>
        <dbReference type="ARBA" id="ARBA00022692"/>
    </source>
</evidence>
<feature type="domain" description="Major facilitator superfamily (MFS) profile" evidence="9">
    <location>
        <begin position="32"/>
        <end position="466"/>
    </location>
</feature>
<keyword evidence="4 8" id="KW-1133">Transmembrane helix</keyword>
<organism evidence="10 11">
    <name type="scientific">Forsythia ovata</name>
    <dbReference type="NCBI Taxonomy" id="205694"/>
    <lineage>
        <taxon>Eukaryota</taxon>
        <taxon>Viridiplantae</taxon>
        <taxon>Streptophyta</taxon>
        <taxon>Embryophyta</taxon>
        <taxon>Tracheophyta</taxon>
        <taxon>Spermatophyta</taxon>
        <taxon>Magnoliopsida</taxon>
        <taxon>eudicotyledons</taxon>
        <taxon>Gunneridae</taxon>
        <taxon>Pentapetalae</taxon>
        <taxon>asterids</taxon>
        <taxon>lamiids</taxon>
        <taxon>Lamiales</taxon>
        <taxon>Oleaceae</taxon>
        <taxon>Forsythieae</taxon>
        <taxon>Forsythia</taxon>
    </lineage>
</organism>
<evidence type="ECO:0000256" key="4">
    <source>
        <dbReference type="ARBA" id="ARBA00022989"/>
    </source>
</evidence>
<dbReference type="PANTHER" id="PTHR23505:SF72">
    <property type="entry name" value="MAJOR FACILITATOR SUPERFAMILY (MFS) PROFILE DOMAIN-CONTAINING PROTEIN"/>
    <property type="match status" value="1"/>
</dbReference>
<dbReference type="FunFam" id="1.20.1250.20:FF:000520">
    <property type="entry name" value="Major facilitator superfamily protein"/>
    <property type="match status" value="1"/>
</dbReference>
<comment type="subcellular location">
    <subcellularLocation>
        <location evidence="1">Membrane</location>
        <topology evidence="1">Multi-pass membrane protein</topology>
    </subcellularLocation>
</comment>
<feature type="transmembrane region" description="Helical" evidence="8">
    <location>
        <begin position="254"/>
        <end position="276"/>
    </location>
</feature>
<feature type="transmembrane region" description="Helical" evidence="8">
    <location>
        <begin position="288"/>
        <end position="308"/>
    </location>
</feature>
<dbReference type="InterPro" id="IPR020846">
    <property type="entry name" value="MFS_dom"/>
</dbReference>
<evidence type="ECO:0000256" key="7">
    <source>
        <dbReference type="ARBA" id="ARBA00044504"/>
    </source>
</evidence>